<keyword evidence="2" id="KW-1185">Reference proteome</keyword>
<dbReference type="AlphaFoldDB" id="A0A5S5DPC1"/>
<evidence type="ECO:0008006" key="3">
    <source>
        <dbReference type="Google" id="ProtNLM"/>
    </source>
</evidence>
<dbReference type="InterPro" id="IPR029068">
    <property type="entry name" value="Glyas_Bleomycin-R_OHBP_Dase"/>
</dbReference>
<dbReference type="SUPFAM" id="SSF54593">
    <property type="entry name" value="Glyoxalase/Bleomycin resistance protein/Dihydroxybiphenyl dioxygenase"/>
    <property type="match status" value="1"/>
</dbReference>
<reference evidence="1 2" key="1">
    <citation type="submission" date="2019-07" db="EMBL/GenBank/DDBJ databases">
        <title>Genomic Encyclopedia of Archaeal and Bacterial Type Strains, Phase II (KMG-II): from individual species to whole genera.</title>
        <authorList>
            <person name="Goeker M."/>
        </authorList>
    </citation>
    <scope>NUCLEOTIDE SEQUENCE [LARGE SCALE GENOMIC DNA]</scope>
    <source>
        <strain evidence="1 2">DSM 18850</strain>
    </source>
</reference>
<dbReference type="Gene3D" id="3.10.180.10">
    <property type="entry name" value="2,3-Dihydroxybiphenyl 1,2-Dioxygenase, domain 1"/>
    <property type="match status" value="1"/>
</dbReference>
<evidence type="ECO:0000313" key="1">
    <source>
        <dbReference type="EMBL" id="TYP96876.1"/>
    </source>
</evidence>
<accession>A0A5S5DPC1</accession>
<comment type="caution">
    <text evidence="1">The sequence shown here is derived from an EMBL/GenBank/DDBJ whole genome shotgun (WGS) entry which is preliminary data.</text>
</comment>
<organism evidence="1 2">
    <name type="scientific">Sphingobacterium allocomposti</name>
    <dbReference type="NCBI Taxonomy" id="415956"/>
    <lineage>
        <taxon>Bacteria</taxon>
        <taxon>Pseudomonadati</taxon>
        <taxon>Bacteroidota</taxon>
        <taxon>Sphingobacteriia</taxon>
        <taxon>Sphingobacteriales</taxon>
        <taxon>Sphingobacteriaceae</taxon>
        <taxon>Sphingobacterium</taxon>
    </lineage>
</organism>
<protein>
    <recommendedName>
        <fullName evidence="3">Glyoxalase-like domain-containing protein</fullName>
    </recommendedName>
</protein>
<proteinExistence type="predicted"/>
<dbReference type="RefSeq" id="WP_148907800.1">
    <property type="nucleotide sequence ID" value="NZ_VNHX01000004.1"/>
</dbReference>
<gene>
    <name evidence="1" type="ORF">BC792_104100</name>
</gene>
<dbReference type="Proteomes" id="UP000325105">
    <property type="component" value="Unassembled WGS sequence"/>
</dbReference>
<dbReference type="EMBL" id="VNHX01000004">
    <property type="protein sequence ID" value="TYP96876.1"/>
    <property type="molecule type" value="Genomic_DNA"/>
</dbReference>
<sequence>MKINFEGGFNIAMKIPPEKYNETVAFYRDILLFDVEEVPIDHPTVLATHRLTFGPNILWLDCVKELPHQQIWLEMTTDDVDSSTRYLQTNEVLIADDLEKIDTNNMHWIKDPAGSVLLLKSKAKGQSDGASQPDDRA</sequence>
<name>A0A5S5DPC1_9SPHI</name>
<dbReference type="OrthoDB" id="2871523at2"/>
<evidence type="ECO:0000313" key="2">
    <source>
        <dbReference type="Proteomes" id="UP000325105"/>
    </source>
</evidence>